<keyword evidence="2" id="KW-1133">Transmembrane helix</keyword>
<dbReference type="KEGG" id="plad:PPGU16_82890"/>
<keyword evidence="3" id="KW-0614">Plasmid</keyword>
<accession>A0A7I8C2F0</accession>
<feature type="region of interest" description="Disordered" evidence="1">
    <location>
        <begin position="1"/>
        <end position="21"/>
    </location>
</feature>
<dbReference type="Proteomes" id="UP000510888">
    <property type="component" value="Plasmid PPGU16_p2"/>
</dbReference>
<dbReference type="EMBL" id="AP023177">
    <property type="protein sequence ID" value="BCF95222.1"/>
    <property type="molecule type" value="Genomic_DNA"/>
</dbReference>
<dbReference type="AlphaFoldDB" id="A0A7I8C2F0"/>
<sequence length="77" mass="8746">MAFNRGLDGRKRQAGGESDTEFCDNVCPRHAFFQRRVSMDVSFLIVGAALALYGLGALMDRNAEKALRERRYPRIPR</sequence>
<evidence type="ECO:0000256" key="2">
    <source>
        <dbReference type="SAM" id="Phobius"/>
    </source>
</evidence>
<name>A0A7I8C2F0_9BURK</name>
<keyword evidence="2" id="KW-0472">Membrane</keyword>
<keyword evidence="4" id="KW-1185">Reference proteome</keyword>
<organism evidence="3 4">
    <name type="scientific">Paraburkholderia largidicola</name>
    <dbReference type="NCBI Taxonomy" id="3014751"/>
    <lineage>
        <taxon>Bacteria</taxon>
        <taxon>Pseudomonadati</taxon>
        <taxon>Pseudomonadota</taxon>
        <taxon>Betaproteobacteria</taxon>
        <taxon>Burkholderiales</taxon>
        <taxon>Burkholderiaceae</taxon>
        <taxon>Paraburkholderia</taxon>
    </lineage>
</organism>
<evidence type="ECO:0000256" key="1">
    <source>
        <dbReference type="SAM" id="MobiDB-lite"/>
    </source>
</evidence>
<feature type="transmembrane region" description="Helical" evidence="2">
    <location>
        <begin position="41"/>
        <end position="59"/>
    </location>
</feature>
<evidence type="ECO:0000313" key="4">
    <source>
        <dbReference type="Proteomes" id="UP000510888"/>
    </source>
</evidence>
<keyword evidence="2" id="KW-0812">Transmembrane</keyword>
<evidence type="ECO:0000313" key="3">
    <source>
        <dbReference type="EMBL" id="BCF95222.1"/>
    </source>
</evidence>
<proteinExistence type="predicted"/>
<geneLocation type="plasmid" evidence="3 4">
    <name>PPGU16_p2</name>
</geneLocation>
<protein>
    <submittedName>
        <fullName evidence="3">Uncharacterized protein</fullName>
    </submittedName>
</protein>
<reference evidence="3 4" key="1">
    <citation type="journal article" date="2020" name="Genes (Basel)">
        <title>Genomic Comparison of Insect Gut Symbionts from Divergent Burkholderia Subclades.</title>
        <authorList>
            <person name="Takeshita K."/>
            <person name="Kikuchi Y."/>
        </authorList>
    </citation>
    <scope>NUCLEOTIDE SEQUENCE [LARGE SCALE GENOMIC DNA]</scope>
    <source>
        <strain evidence="3 4">PGU16</strain>
        <plasmid evidence="3 4">PPGU16_p2</plasmid>
    </source>
</reference>
<gene>
    <name evidence="3" type="ORF">PPGU16_82890</name>
</gene>